<dbReference type="PROSITE" id="PS00973">
    <property type="entry name" value="USP_2"/>
    <property type="match status" value="1"/>
</dbReference>
<gene>
    <name evidence="15" type="ORF">TEA_006599</name>
</gene>
<dbReference type="GO" id="GO:0016579">
    <property type="term" value="P:protein deubiquitination"/>
    <property type="evidence" value="ECO:0007669"/>
    <property type="project" value="InterPro"/>
</dbReference>
<comment type="function">
    <text evidence="10">Recognizes and hydrolyzes the peptide bond at the C-terminal Gly of ubiquitin. Involved in the processing of poly-ubiquitin precursors as well as that of ubiquitinated proteins. Is involved in resistance to the arginine analog canavanine (CAN).</text>
</comment>
<dbReference type="Gene3D" id="3.30.40.10">
    <property type="entry name" value="Zinc/RING finger domain, C3HC4 (zinc finger)"/>
    <property type="match status" value="1"/>
</dbReference>
<feature type="region of interest" description="Disordered" evidence="12">
    <location>
        <begin position="385"/>
        <end position="443"/>
    </location>
</feature>
<keyword evidence="16" id="KW-1185">Reference proteome</keyword>
<keyword evidence="8" id="KW-0378">Hydrolase</keyword>
<evidence type="ECO:0000313" key="15">
    <source>
        <dbReference type="EMBL" id="THG19049.1"/>
    </source>
</evidence>
<dbReference type="EMBL" id="SDRB02002674">
    <property type="protein sequence ID" value="THG19049.1"/>
    <property type="molecule type" value="Genomic_DNA"/>
</dbReference>
<dbReference type="InterPro" id="IPR038765">
    <property type="entry name" value="Papain-like_cys_pep_sf"/>
</dbReference>
<dbReference type="Pfam" id="PF00443">
    <property type="entry name" value="UCH"/>
    <property type="match status" value="1"/>
</dbReference>
<evidence type="ECO:0000256" key="2">
    <source>
        <dbReference type="ARBA" id="ARBA00009085"/>
    </source>
</evidence>
<keyword evidence="7" id="KW-0833">Ubl conjugation pathway</keyword>
<dbReference type="GO" id="GO:0005634">
    <property type="term" value="C:nucleus"/>
    <property type="evidence" value="ECO:0007669"/>
    <property type="project" value="TreeGrafter"/>
</dbReference>
<evidence type="ECO:0000256" key="3">
    <source>
        <dbReference type="ARBA" id="ARBA00012759"/>
    </source>
</evidence>
<evidence type="ECO:0000256" key="4">
    <source>
        <dbReference type="ARBA" id="ARBA00022670"/>
    </source>
</evidence>
<comment type="similarity">
    <text evidence="2">Belongs to the peptidase C19 family.</text>
</comment>
<dbReference type="PANTHER" id="PTHR24006">
    <property type="entry name" value="UBIQUITIN CARBOXYL-TERMINAL HYDROLASE"/>
    <property type="match status" value="1"/>
</dbReference>
<comment type="catalytic activity">
    <reaction evidence="1">
        <text>Thiol-dependent hydrolysis of ester, thioester, amide, peptide and isopeptide bonds formed by the C-terminal Gly of ubiquitin (a 76-residue protein attached to proteins as an intracellular targeting signal).</text>
        <dbReference type="EC" id="3.4.19.12"/>
    </reaction>
</comment>
<dbReference type="InterPro" id="IPR013083">
    <property type="entry name" value="Znf_RING/FYVE/PHD"/>
</dbReference>
<protein>
    <recommendedName>
        <fullName evidence="3">ubiquitinyl hydrolase 1</fullName>
        <ecNumber evidence="3">3.4.19.12</ecNumber>
    </recommendedName>
</protein>
<dbReference type="GO" id="GO:0005829">
    <property type="term" value="C:cytosol"/>
    <property type="evidence" value="ECO:0007669"/>
    <property type="project" value="TreeGrafter"/>
</dbReference>
<dbReference type="PANTHER" id="PTHR24006:SF781">
    <property type="entry name" value="LD34905P"/>
    <property type="match status" value="1"/>
</dbReference>
<dbReference type="STRING" id="542762.A0A4S4EQL3"/>
<dbReference type="FunFam" id="3.30.40.10:FF:000900">
    <property type="entry name" value="Ubiquitinyl hydrolase 1"/>
    <property type="match status" value="1"/>
</dbReference>
<evidence type="ECO:0000256" key="5">
    <source>
        <dbReference type="ARBA" id="ARBA00022723"/>
    </source>
</evidence>
<proteinExistence type="inferred from homology"/>
<dbReference type="InterPro" id="IPR001607">
    <property type="entry name" value="Znf_UBP"/>
</dbReference>
<feature type="compositionally biased region" description="Low complexity" evidence="12">
    <location>
        <begin position="424"/>
        <end position="440"/>
    </location>
</feature>
<dbReference type="InterPro" id="IPR018200">
    <property type="entry name" value="USP_CS"/>
</dbReference>
<dbReference type="Proteomes" id="UP000306102">
    <property type="component" value="Unassembled WGS sequence"/>
</dbReference>
<keyword evidence="6 11" id="KW-0863">Zinc-finger</keyword>
<dbReference type="SUPFAM" id="SSF57850">
    <property type="entry name" value="RING/U-box"/>
    <property type="match status" value="1"/>
</dbReference>
<organism evidence="15 16">
    <name type="scientific">Camellia sinensis var. sinensis</name>
    <name type="common">China tea</name>
    <dbReference type="NCBI Taxonomy" id="542762"/>
    <lineage>
        <taxon>Eukaryota</taxon>
        <taxon>Viridiplantae</taxon>
        <taxon>Streptophyta</taxon>
        <taxon>Embryophyta</taxon>
        <taxon>Tracheophyta</taxon>
        <taxon>Spermatophyta</taxon>
        <taxon>Magnoliopsida</taxon>
        <taxon>eudicotyledons</taxon>
        <taxon>Gunneridae</taxon>
        <taxon>Pentapetalae</taxon>
        <taxon>asterids</taxon>
        <taxon>Ericales</taxon>
        <taxon>Theaceae</taxon>
        <taxon>Camellia</taxon>
    </lineage>
</organism>
<evidence type="ECO:0000259" key="14">
    <source>
        <dbReference type="PROSITE" id="PS50271"/>
    </source>
</evidence>
<evidence type="ECO:0000259" key="13">
    <source>
        <dbReference type="PROSITE" id="PS50235"/>
    </source>
</evidence>
<accession>A0A4S4EQL3</accession>
<evidence type="ECO:0000256" key="11">
    <source>
        <dbReference type="PROSITE-ProRule" id="PRU00502"/>
    </source>
</evidence>
<dbReference type="PROSITE" id="PS00972">
    <property type="entry name" value="USP_1"/>
    <property type="match status" value="1"/>
</dbReference>
<evidence type="ECO:0000256" key="10">
    <source>
        <dbReference type="ARBA" id="ARBA00058678"/>
    </source>
</evidence>
<evidence type="ECO:0000256" key="6">
    <source>
        <dbReference type="ARBA" id="ARBA00022771"/>
    </source>
</evidence>
<dbReference type="GO" id="GO:0004843">
    <property type="term" value="F:cysteine-type deubiquitinase activity"/>
    <property type="evidence" value="ECO:0007669"/>
    <property type="project" value="UniProtKB-EC"/>
</dbReference>
<feature type="domain" description="UBP-type" evidence="14">
    <location>
        <begin position="47"/>
        <end position="184"/>
    </location>
</feature>
<reference evidence="15 16" key="1">
    <citation type="journal article" date="2018" name="Proc. Natl. Acad. Sci. U.S.A.">
        <title>Draft genome sequence of Camellia sinensis var. sinensis provides insights into the evolution of the tea genome and tea quality.</title>
        <authorList>
            <person name="Wei C."/>
            <person name="Yang H."/>
            <person name="Wang S."/>
            <person name="Zhao J."/>
            <person name="Liu C."/>
            <person name="Gao L."/>
            <person name="Xia E."/>
            <person name="Lu Y."/>
            <person name="Tai Y."/>
            <person name="She G."/>
            <person name="Sun J."/>
            <person name="Cao H."/>
            <person name="Tong W."/>
            <person name="Gao Q."/>
            <person name="Li Y."/>
            <person name="Deng W."/>
            <person name="Jiang X."/>
            <person name="Wang W."/>
            <person name="Chen Q."/>
            <person name="Zhang S."/>
            <person name="Li H."/>
            <person name="Wu J."/>
            <person name="Wang P."/>
            <person name="Li P."/>
            <person name="Shi C."/>
            <person name="Zheng F."/>
            <person name="Jian J."/>
            <person name="Huang B."/>
            <person name="Shan D."/>
            <person name="Shi M."/>
            <person name="Fang C."/>
            <person name="Yue Y."/>
            <person name="Li F."/>
            <person name="Li D."/>
            <person name="Wei S."/>
            <person name="Han B."/>
            <person name="Jiang C."/>
            <person name="Yin Y."/>
            <person name="Xia T."/>
            <person name="Zhang Z."/>
            <person name="Bennetzen J.L."/>
            <person name="Zhao S."/>
            <person name="Wan X."/>
        </authorList>
    </citation>
    <scope>NUCLEOTIDE SEQUENCE [LARGE SCALE GENOMIC DNA]</scope>
    <source>
        <strain evidence="16">cv. Shuchazao</strain>
        <tissue evidence="15">Leaf</tissue>
    </source>
</reference>
<dbReference type="GO" id="GO:0006508">
    <property type="term" value="P:proteolysis"/>
    <property type="evidence" value="ECO:0007669"/>
    <property type="project" value="UniProtKB-KW"/>
</dbReference>
<evidence type="ECO:0000256" key="7">
    <source>
        <dbReference type="ARBA" id="ARBA00022786"/>
    </source>
</evidence>
<feature type="region of interest" description="Disordered" evidence="12">
    <location>
        <begin position="755"/>
        <end position="776"/>
    </location>
</feature>
<dbReference type="AlphaFoldDB" id="A0A4S4EQL3"/>
<dbReference type="GO" id="GO:0008270">
    <property type="term" value="F:zinc ion binding"/>
    <property type="evidence" value="ECO:0007669"/>
    <property type="project" value="UniProtKB-KW"/>
</dbReference>
<dbReference type="InterPro" id="IPR028889">
    <property type="entry name" value="USP"/>
</dbReference>
<dbReference type="InterPro" id="IPR001394">
    <property type="entry name" value="Peptidase_C19_UCH"/>
</dbReference>
<sequence length="1116" mass="122280">MTKKVKKKARSGHTEKRVSILSQKTETFAQQSIPSIDDGLSVIKERKVCSHLDKGIDLAKFSSRIRSIEHIRCEDCREGVVDRRACKGRGKQVKKKGGGSVDKKPESKAIWVCLECGHLSCGGIGFPTTPQTHAVRHARQTRHPLAIQFENLQLRWCFPCNTLIPVEKLKESGEQKDPLSDIVKLIKGRSFQGASVDVENVYFGSGSVISEVKSENTASSLDGKSGYVVRGLVNLGNTCFFNSIMQNLLAMERLRNHFLELDESVGPLTVSLKKLFIETSPEAGLRNVINPKSLFGFVCAKASQFRGYQQHDSHELLHCLLDGLCTEELSARKQTTSVENGISSNLGPTFVDGIFGGQLSSTVSCLECGHSSTVFEPFLDLSLPVPTKKPPSKRAQPISRAKKPKLPPKRSGRIRPKLNRDADSVASESVSVPSAGGSSSCQVESTVPVKEKVGDALVDSTVFESVGPSTVADKKSSVSSNLSTAEEFEKNTFIKNVMDKTEASVDNLEWLDYLEPNPVSNDDDMDSKPNNMAVIYDLGKKYGVQNDALLQDGIESSRQIHSLCIVETAGSLNNLTWLDYLEPDTLSDDPVLASKVNDALVVQDSGGKDGLGNSFENDLPLQVQDSEVLLLPYKEETSTSGEVLREGEVSSSAVGCEPDALDFDGFGDLFNEPEIAAGPDVKPLSSESNFPANEIAETGFLVGNSSESDPDEVDNSDSPVSVESCLAYFTKPELLSNEHAWHCENCSKVLREQRMKSRKKRQKATSKIQVSGVEDSIQRAPSSATKDCLCSNEVKNLTIGDNRKDVVGTFDESFVSDNGKTEDNQNYKDETNQKKELILAISQSKDGNGEMNNSLAELSQSSSCYRTCSQASVSGEASDSCSVKEPTCGGCDTDELQQRKSQLLPGVSDSEGSDSQEIHSESMMVKRDASKRILINKAPPILTIHLKRFSQDARGRLSKLNGHVGFSDTIDLRPYMDPRCTEMDEYKFCLVGVVEHLGTMRGGHYVAYVRGVKGNGKAEKENGDFVWYHASDANRSLQIENNLAQKKRERQVGRRENMNCGFYGYAGVGYKSEHRLVVCDMMPQYLQLAIRDAIESKDVTASNRHYAFTVVAGEAV</sequence>
<feature type="compositionally biased region" description="Basic residues" evidence="12">
    <location>
        <begin position="400"/>
        <end position="417"/>
    </location>
</feature>
<dbReference type="PROSITE" id="PS50235">
    <property type="entry name" value="USP_3"/>
    <property type="match status" value="1"/>
</dbReference>
<dbReference type="EC" id="3.4.19.12" evidence="3"/>
<dbReference type="SMART" id="SM00290">
    <property type="entry name" value="ZnF_UBP"/>
    <property type="match status" value="1"/>
</dbReference>
<dbReference type="SUPFAM" id="SSF54001">
    <property type="entry name" value="Cysteine proteinases"/>
    <property type="match status" value="1"/>
</dbReference>
<keyword evidence="5" id="KW-0479">Metal-binding</keyword>
<dbReference type="InterPro" id="IPR050164">
    <property type="entry name" value="Peptidase_C19"/>
</dbReference>
<evidence type="ECO:0000313" key="16">
    <source>
        <dbReference type="Proteomes" id="UP000306102"/>
    </source>
</evidence>
<evidence type="ECO:0000256" key="1">
    <source>
        <dbReference type="ARBA" id="ARBA00000707"/>
    </source>
</evidence>
<dbReference type="Pfam" id="PF02148">
    <property type="entry name" value="zf-UBP"/>
    <property type="match status" value="1"/>
</dbReference>
<dbReference type="Gene3D" id="3.90.70.10">
    <property type="entry name" value="Cysteine proteinases"/>
    <property type="match status" value="3"/>
</dbReference>
<evidence type="ECO:0000256" key="9">
    <source>
        <dbReference type="ARBA" id="ARBA00022833"/>
    </source>
</evidence>
<feature type="domain" description="USP" evidence="13">
    <location>
        <begin position="230"/>
        <end position="1056"/>
    </location>
</feature>
<keyword evidence="4" id="KW-0645">Protease</keyword>
<evidence type="ECO:0000256" key="8">
    <source>
        <dbReference type="ARBA" id="ARBA00022801"/>
    </source>
</evidence>
<dbReference type="PROSITE" id="PS50271">
    <property type="entry name" value="ZF_UBP"/>
    <property type="match status" value="1"/>
</dbReference>
<feature type="region of interest" description="Disordered" evidence="12">
    <location>
        <begin position="903"/>
        <end position="923"/>
    </location>
</feature>
<name>A0A4S4EQL3_CAMSN</name>
<evidence type="ECO:0000256" key="12">
    <source>
        <dbReference type="SAM" id="MobiDB-lite"/>
    </source>
</evidence>
<keyword evidence="9" id="KW-0862">Zinc</keyword>
<comment type="caution">
    <text evidence="15">The sequence shown here is derived from an EMBL/GenBank/DDBJ whole genome shotgun (WGS) entry which is preliminary data.</text>
</comment>